<dbReference type="Proteomes" id="UP000000600">
    <property type="component" value="Unassembled WGS sequence"/>
</dbReference>
<dbReference type="InParanoid" id="A0DKK7"/>
<dbReference type="PROSITE" id="PS50011">
    <property type="entry name" value="PROTEIN_KINASE_DOM"/>
    <property type="match status" value="1"/>
</dbReference>
<dbReference type="GO" id="GO:0035556">
    <property type="term" value="P:intracellular signal transduction"/>
    <property type="evidence" value="ECO:0000318"/>
    <property type="project" value="GO_Central"/>
</dbReference>
<dbReference type="Gene3D" id="3.30.200.20">
    <property type="entry name" value="Phosphorylase Kinase, domain 1"/>
    <property type="match status" value="2"/>
</dbReference>
<dbReference type="KEGG" id="ptm:GSPATT00017904001"/>
<dbReference type="STRING" id="5888.A0DKK7"/>
<accession>A0DKK7</accession>
<dbReference type="GO" id="GO:0004674">
    <property type="term" value="F:protein serine/threonine kinase activity"/>
    <property type="evidence" value="ECO:0000318"/>
    <property type="project" value="GO_Central"/>
</dbReference>
<dbReference type="GO" id="GO:0005737">
    <property type="term" value="C:cytoplasm"/>
    <property type="evidence" value="ECO:0000318"/>
    <property type="project" value="GO_Central"/>
</dbReference>
<dbReference type="InterPro" id="IPR000719">
    <property type="entry name" value="Prot_kinase_dom"/>
</dbReference>
<dbReference type="FunFam" id="3.30.200.20:FF:001497">
    <property type="entry name" value="Uncharacterized protein"/>
    <property type="match status" value="1"/>
</dbReference>
<dbReference type="Pfam" id="PF07714">
    <property type="entry name" value="PK_Tyr_Ser-Thr"/>
    <property type="match status" value="1"/>
</dbReference>
<gene>
    <name evidence="2" type="ORF">GSPATT00017904001</name>
</gene>
<dbReference type="EMBL" id="CT868474">
    <property type="protein sequence ID" value="CAK83574.1"/>
    <property type="molecule type" value="Genomic_DNA"/>
</dbReference>
<name>A0DKK7_PARTE</name>
<dbReference type="AlphaFoldDB" id="A0DKK7"/>
<dbReference type="PANTHER" id="PTHR44167:SF24">
    <property type="entry name" value="SERINE_THREONINE-PROTEIN KINASE CHK2"/>
    <property type="match status" value="1"/>
</dbReference>
<dbReference type="GeneID" id="5036756"/>
<organism evidence="2 3">
    <name type="scientific">Paramecium tetraurelia</name>
    <dbReference type="NCBI Taxonomy" id="5888"/>
    <lineage>
        <taxon>Eukaryota</taxon>
        <taxon>Sar</taxon>
        <taxon>Alveolata</taxon>
        <taxon>Ciliophora</taxon>
        <taxon>Intramacronucleata</taxon>
        <taxon>Oligohymenophorea</taxon>
        <taxon>Peniculida</taxon>
        <taxon>Parameciidae</taxon>
        <taxon>Paramecium</taxon>
    </lineage>
</organism>
<dbReference type="OrthoDB" id="311989at2759"/>
<evidence type="ECO:0000259" key="1">
    <source>
        <dbReference type="PROSITE" id="PS50011"/>
    </source>
</evidence>
<dbReference type="InterPro" id="IPR001245">
    <property type="entry name" value="Ser-Thr/Tyr_kinase_cat_dom"/>
</dbReference>
<dbReference type="RefSeq" id="XP_001450971.1">
    <property type="nucleotide sequence ID" value="XM_001450934.1"/>
</dbReference>
<dbReference type="GO" id="GO:0005634">
    <property type="term" value="C:nucleus"/>
    <property type="evidence" value="ECO:0000318"/>
    <property type="project" value="GO_Central"/>
</dbReference>
<dbReference type="Gene3D" id="1.10.510.10">
    <property type="entry name" value="Transferase(Phosphotransferase) domain 1"/>
    <property type="match status" value="2"/>
</dbReference>
<dbReference type="OMA" id="HTHQISI"/>
<dbReference type="PANTHER" id="PTHR44167">
    <property type="entry name" value="OVARIAN-SPECIFIC SERINE/THREONINE-PROTEIN KINASE LOK-RELATED"/>
    <property type="match status" value="1"/>
</dbReference>
<reference evidence="2 3" key="1">
    <citation type="journal article" date="2006" name="Nature">
        <title>Global trends of whole-genome duplications revealed by the ciliate Paramecium tetraurelia.</title>
        <authorList>
            <consortium name="Genoscope"/>
            <person name="Aury J.-M."/>
            <person name="Jaillon O."/>
            <person name="Duret L."/>
            <person name="Noel B."/>
            <person name="Jubin C."/>
            <person name="Porcel B.M."/>
            <person name="Segurens B."/>
            <person name="Daubin V."/>
            <person name="Anthouard V."/>
            <person name="Aiach N."/>
            <person name="Arnaiz O."/>
            <person name="Billaut A."/>
            <person name="Beisson J."/>
            <person name="Blanc I."/>
            <person name="Bouhouche K."/>
            <person name="Camara F."/>
            <person name="Duharcourt S."/>
            <person name="Guigo R."/>
            <person name="Gogendeau D."/>
            <person name="Katinka M."/>
            <person name="Keller A.-M."/>
            <person name="Kissmehl R."/>
            <person name="Klotz C."/>
            <person name="Koll F."/>
            <person name="Le Moue A."/>
            <person name="Lepere C."/>
            <person name="Malinsky S."/>
            <person name="Nowacki M."/>
            <person name="Nowak J.K."/>
            <person name="Plattner H."/>
            <person name="Poulain J."/>
            <person name="Ruiz F."/>
            <person name="Serrano V."/>
            <person name="Zagulski M."/>
            <person name="Dessen P."/>
            <person name="Betermier M."/>
            <person name="Weissenbach J."/>
            <person name="Scarpelli C."/>
            <person name="Schachter V."/>
            <person name="Sperling L."/>
            <person name="Meyer E."/>
            <person name="Cohen J."/>
            <person name="Wincker P."/>
        </authorList>
    </citation>
    <scope>NUCLEOTIDE SEQUENCE [LARGE SCALE GENOMIC DNA]</scope>
    <source>
        <strain evidence="2 3">Stock d4-2</strain>
    </source>
</reference>
<dbReference type="SMART" id="SM00220">
    <property type="entry name" value="S_TKc"/>
    <property type="match status" value="1"/>
</dbReference>
<keyword evidence="3" id="KW-1185">Reference proteome</keyword>
<dbReference type="InterPro" id="IPR011009">
    <property type="entry name" value="Kinase-like_dom_sf"/>
</dbReference>
<dbReference type="HOGENOM" id="CLU_017802_0_0_1"/>
<dbReference type="Pfam" id="PF00069">
    <property type="entry name" value="Pkinase"/>
    <property type="match status" value="1"/>
</dbReference>
<proteinExistence type="predicted"/>
<evidence type="ECO:0000313" key="3">
    <source>
        <dbReference type="Proteomes" id="UP000000600"/>
    </source>
</evidence>
<dbReference type="GO" id="GO:0005524">
    <property type="term" value="F:ATP binding"/>
    <property type="evidence" value="ECO:0007669"/>
    <property type="project" value="InterPro"/>
</dbReference>
<protein>
    <recommendedName>
        <fullName evidence="1">Protein kinase domain-containing protein</fullName>
    </recommendedName>
</protein>
<dbReference type="eggNOG" id="KOG0661">
    <property type="taxonomic scope" value="Eukaryota"/>
</dbReference>
<sequence>MLDHTHQISIPSQENPNRNYISTQIISQDGETVVYEGKLIENEKEINVVIRCQCNNKDSELEFIDWLISQQKQNQAREIIKIYEKIENNHKTYLITEFSSLKLSNYLKENKQLSRLQKIGICNQTLDVILFLHHNQYFNGNILSENFVQVGNIFKLANFGFRKFYQKTDENQKIIDIQSLGCLFYEIFKGEKLFQGQIELESQKYNDFNFKGIEFIPKVNDISWQQMSNLILEMIQKKIQDIQKIQDGLNNLREKQLQPPLPQFYNYQQQVNSIFDAPTGQFPKRYFVLSKLIGDGGEGAVYQAKAVNETFYSTEVALKIQQKMKDQELQFIDYLIDYQKNKEQTAFQKSNLIRVYERFEYQKQQVLIMELGIKDMNSVLKTNRIPQQQKEQICQQIAQSIAFLHKLGLIHRDIKPENFIQVGSIYKLIDFGLVKHGEQNLRKTKMVGSPQYQAPEIINGSDDYTASVDIWSLGCLFFEIFKQSPLFNGSSIREIQQSIFNYCQNQQQVRFEIQQLQIREELKNLLSQMIDPIPHKRPNIDSVQKQLQLKFPQSINLVQSAGNNQAGEQRTKPIFQTTTEVRINDNKNNEKQQKYNENISKLDQIVKDIYEQYFDNSNWDCQKKIAETQQNFRDHLNNQIIQLGQKSLPNSLGQSVGQVQNQIFNNQFHPSTYSPQQQTNIINNFHPAQ</sequence>
<dbReference type="SUPFAM" id="SSF56112">
    <property type="entry name" value="Protein kinase-like (PK-like)"/>
    <property type="match status" value="2"/>
</dbReference>
<evidence type="ECO:0000313" key="2">
    <source>
        <dbReference type="EMBL" id="CAK83574.1"/>
    </source>
</evidence>
<feature type="domain" description="Protein kinase" evidence="1">
    <location>
        <begin position="287"/>
        <end position="549"/>
    </location>
</feature>